<dbReference type="SUPFAM" id="SSF160631">
    <property type="entry name" value="SMI1/KNR4-like"/>
    <property type="match status" value="1"/>
</dbReference>
<evidence type="ECO:0000313" key="2">
    <source>
        <dbReference type="EMBL" id="MEL0660027.1"/>
    </source>
</evidence>
<organism evidence="2 3">
    <name type="scientific">Psychromonas arctica</name>
    <dbReference type="NCBI Taxonomy" id="168275"/>
    <lineage>
        <taxon>Bacteria</taxon>
        <taxon>Pseudomonadati</taxon>
        <taxon>Pseudomonadota</taxon>
        <taxon>Gammaproteobacteria</taxon>
        <taxon>Alteromonadales</taxon>
        <taxon>Psychromonadaceae</taxon>
        <taxon>Psychromonas</taxon>
    </lineage>
</organism>
<protein>
    <submittedName>
        <fullName evidence="2">SMI1/KNR4 family protein</fullName>
    </submittedName>
</protein>
<feature type="domain" description="Knr4/Smi1-like" evidence="1">
    <location>
        <begin position="6"/>
        <end position="127"/>
    </location>
</feature>
<keyword evidence="3" id="KW-1185">Reference proteome</keyword>
<comment type="caution">
    <text evidence="2">The sequence shown here is derived from an EMBL/GenBank/DDBJ whole genome shotgun (WGS) entry which is preliminary data.</text>
</comment>
<gene>
    <name evidence="2" type="ORF">V6255_12865</name>
</gene>
<name>A0ABU9HDP4_9GAMM</name>
<dbReference type="Gene3D" id="3.40.1580.10">
    <property type="entry name" value="SMI1/KNR4-like"/>
    <property type="match status" value="1"/>
</dbReference>
<dbReference type="Proteomes" id="UP001366060">
    <property type="component" value="Unassembled WGS sequence"/>
</dbReference>
<accession>A0ABU9HDP4</accession>
<reference evidence="2 3" key="1">
    <citation type="submission" date="2024-02" db="EMBL/GenBank/DDBJ databases">
        <title>Bacteria isolated from the canopy kelp, Nereocystis luetkeana.</title>
        <authorList>
            <person name="Pfister C.A."/>
            <person name="Younker I.T."/>
            <person name="Light S.H."/>
        </authorList>
    </citation>
    <scope>NUCLEOTIDE SEQUENCE [LARGE SCALE GENOMIC DNA]</scope>
    <source>
        <strain evidence="2 3">TI.2.07</strain>
    </source>
</reference>
<dbReference type="InterPro" id="IPR018958">
    <property type="entry name" value="Knr4/Smi1-like_dom"/>
</dbReference>
<evidence type="ECO:0000259" key="1">
    <source>
        <dbReference type="Pfam" id="PF09346"/>
    </source>
</evidence>
<proteinExistence type="predicted"/>
<dbReference type="RefSeq" id="WP_341628522.1">
    <property type="nucleotide sequence ID" value="NZ_JBAKBA010000031.1"/>
</dbReference>
<evidence type="ECO:0000313" key="3">
    <source>
        <dbReference type="Proteomes" id="UP001366060"/>
    </source>
</evidence>
<dbReference type="InterPro" id="IPR037883">
    <property type="entry name" value="Knr4/Smi1-like_sf"/>
</dbReference>
<dbReference type="EMBL" id="JBAKBA010000031">
    <property type="protein sequence ID" value="MEL0660027.1"/>
    <property type="molecule type" value="Genomic_DNA"/>
</dbReference>
<dbReference type="Pfam" id="PF09346">
    <property type="entry name" value="SMI1_KNR4"/>
    <property type="match status" value="1"/>
</dbReference>
<sequence length="130" mass="14713">MAFNFDEKYLIEAEELLKAKLPLEYKNTILKNNGGEIEVDDEIWELYPIFDKADRKRISRTCNHIISETKSCKEFGNFSSDYLAIAGNGCGDQMVLIKETNSYLSAVHIWSHETGSVLKVADNFGELTGL</sequence>